<dbReference type="Pfam" id="PF02608">
    <property type="entry name" value="Bmp"/>
    <property type="match status" value="1"/>
</dbReference>
<dbReference type="PANTHER" id="PTHR43208">
    <property type="entry name" value="ABC TRANSPORTER SUBSTRATE-BINDING PROTEIN"/>
    <property type="match status" value="1"/>
</dbReference>
<dbReference type="PANTHER" id="PTHR43208:SF1">
    <property type="entry name" value="ABC TRANSPORTER SUBSTRATE-BINDING PROTEIN"/>
    <property type="match status" value="1"/>
</dbReference>
<accession>A0A368DP09</accession>
<evidence type="ECO:0000256" key="1">
    <source>
        <dbReference type="ARBA" id="ARBA00022729"/>
    </source>
</evidence>
<protein>
    <submittedName>
        <fullName evidence="3">BMP family ABC transporter substrate-binding protein</fullName>
    </submittedName>
</protein>
<proteinExistence type="predicted"/>
<organism evidence="3 4">
    <name type="scientific">PS1 clade bacterium</name>
    <dbReference type="NCBI Taxonomy" id="2175152"/>
    <lineage>
        <taxon>Bacteria</taxon>
        <taxon>Pseudomonadati</taxon>
        <taxon>Pseudomonadota</taxon>
        <taxon>Alphaproteobacteria</taxon>
        <taxon>PS1 clade</taxon>
    </lineage>
</organism>
<name>A0A368DP09_9PROT</name>
<evidence type="ECO:0000313" key="3">
    <source>
        <dbReference type="EMBL" id="RCL73066.1"/>
    </source>
</evidence>
<dbReference type="AlphaFoldDB" id="A0A368DP09"/>
<evidence type="ECO:0000313" key="4">
    <source>
        <dbReference type="Proteomes" id="UP000253570"/>
    </source>
</evidence>
<dbReference type="InterPro" id="IPR003760">
    <property type="entry name" value="PnrA-like"/>
</dbReference>
<feature type="domain" description="ABC transporter substrate-binding protein PnrA-like" evidence="2">
    <location>
        <begin position="33"/>
        <end position="300"/>
    </location>
</feature>
<dbReference type="Proteomes" id="UP000253570">
    <property type="component" value="Unassembled WGS sequence"/>
</dbReference>
<dbReference type="InterPro" id="IPR052910">
    <property type="entry name" value="ABC-Purine-Binding"/>
</dbReference>
<keyword evidence="1" id="KW-0732">Signal</keyword>
<comment type="caution">
    <text evidence="3">The sequence shown here is derived from an EMBL/GenBank/DDBJ whole genome shotgun (WGS) entry which is preliminary data.</text>
</comment>
<evidence type="ECO:0000259" key="2">
    <source>
        <dbReference type="Pfam" id="PF02608"/>
    </source>
</evidence>
<dbReference type="GO" id="GO:0005886">
    <property type="term" value="C:plasma membrane"/>
    <property type="evidence" value="ECO:0007669"/>
    <property type="project" value="InterPro"/>
</dbReference>
<dbReference type="Gene3D" id="3.40.50.2300">
    <property type="match status" value="2"/>
</dbReference>
<reference evidence="3 4" key="1">
    <citation type="journal article" date="2018" name="Microbiome">
        <title>Fine metagenomic profile of the Mediterranean stratified and mixed water columns revealed by assembly and recruitment.</title>
        <authorList>
            <person name="Haro-Moreno J.M."/>
            <person name="Lopez-Perez M."/>
            <person name="De La Torre J.R."/>
            <person name="Picazo A."/>
            <person name="Camacho A."/>
            <person name="Rodriguez-Valera F."/>
        </authorList>
    </citation>
    <scope>NUCLEOTIDE SEQUENCE [LARGE SCALE GENOMIC DNA]</scope>
    <source>
        <strain evidence="3">MED-G57</strain>
    </source>
</reference>
<dbReference type="CDD" id="cd19963">
    <property type="entry name" value="PBP1_BMP-like"/>
    <property type="match status" value="1"/>
</dbReference>
<gene>
    <name evidence="3" type="ORF">DBW71_04495</name>
</gene>
<dbReference type="EMBL" id="QOQD01000010">
    <property type="protein sequence ID" value="RCL73066.1"/>
    <property type="molecule type" value="Genomic_DNA"/>
</dbReference>
<sequence length="362" mass="39497">MSKKYLGALVVLLILVIGFYYQSQIGGDDNKVKKVGFIYVGPVTDFGWTYEHDQGRKAVVERFGENVETTYVESVEEGADAERAITQMARDHDLIFTTSFGYMNPTSKVAKNFDKVKFEHATGYQRSDNVANYAARFYEGRHLIGLIAGGMTQTNKIGYIASFPIPEVIRGINAAYLAASSVNPTVEFKIIWVNTWFDPGKEADAAKALIDQGADIIMQHTDSAAPMTIAQEEGIHAFGQASNMIQFGPDAQLTAIIDNWGPYYVDRVQKLIAGTWESSDTWGGLDSGMVELADVSEDVPQVVVNLVNSARDGIISGNLHPFTGPINKQDGSVWLGDGEVADDGVLLGMDFYVEGVDGVIPN</sequence>